<feature type="transmembrane region" description="Helical" evidence="1">
    <location>
        <begin position="21"/>
        <end position="39"/>
    </location>
</feature>
<evidence type="ECO:0000313" key="3">
    <source>
        <dbReference type="Proteomes" id="UP000030428"/>
    </source>
</evidence>
<protein>
    <submittedName>
        <fullName evidence="2">Uncharacterized protein</fullName>
    </submittedName>
</protein>
<reference evidence="2 3" key="1">
    <citation type="journal article" date="2016" name="Front. Microbiol.">
        <title>Single-Cell (Meta-)Genomics of a Dimorphic Candidatus Thiomargarita nelsonii Reveals Genomic Plasticity.</title>
        <authorList>
            <person name="Flood B.E."/>
            <person name="Fliss P."/>
            <person name="Jones D.S."/>
            <person name="Dick G.J."/>
            <person name="Jain S."/>
            <person name="Kaster A.K."/>
            <person name="Winkel M."/>
            <person name="Mussmann M."/>
            <person name="Bailey J."/>
        </authorList>
    </citation>
    <scope>NUCLEOTIDE SEQUENCE [LARGE SCALE GENOMIC DNA]</scope>
    <source>
        <strain evidence="2">Hydrate Ridge</strain>
    </source>
</reference>
<keyword evidence="1" id="KW-0812">Transmembrane</keyword>
<dbReference type="Gene3D" id="3.30.70.1430">
    <property type="entry name" value="Multidrug efflux transporter AcrB pore domain"/>
    <property type="match status" value="1"/>
</dbReference>
<dbReference type="AlphaFoldDB" id="A0A0A6PDW9"/>
<evidence type="ECO:0000256" key="1">
    <source>
        <dbReference type="SAM" id="Phobius"/>
    </source>
</evidence>
<dbReference type="Proteomes" id="UP000030428">
    <property type="component" value="Unassembled WGS sequence"/>
</dbReference>
<name>A0A0A6PDW9_9GAMM</name>
<dbReference type="Gene3D" id="1.20.1640.10">
    <property type="entry name" value="Multidrug efflux transporter AcrB transmembrane domain"/>
    <property type="match status" value="1"/>
</dbReference>
<proteinExistence type="predicted"/>
<dbReference type="EMBL" id="JSZA02000019">
    <property type="protein sequence ID" value="KHD08444.1"/>
    <property type="molecule type" value="Genomic_DNA"/>
</dbReference>
<keyword evidence="1" id="KW-1133">Transmembrane helix</keyword>
<evidence type="ECO:0000313" key="2">
    <source>
        <dbReference type="EMBL" id="KHD08444.1"/>
    </source>
</evidence>
<keyword evidence="3" id="KW-1185">Reference proteome</keyword>
<sequence>MTLQPFKHQQNLISLFAQHKVAANLLMLMMIMAGISALGQLNTQIYPTFALDQITVTVILTRASIFSGM</sequence>
<accession>A0A0A6PDW9</accession>
<keyword evidence="1" id="KW-0472">Membrane</keyword>
<gene>
    <name evidence="2" type="ORF">PN36_06670</name>
</gene>
<organism evidence="2 3">
    <name type="scientific">Candidatus Thiomargarita nelsonii</name>
    <dbReference type="NCBI Taxonomy" id="1003181"/>
    <lineage>
        <taxon>Bacteria</taxon>
        <taxon>Pseudomonadati</taxon>
        <taxon>Pseudomonadota</taxon>
        <taxon>Gammaproteobacteria</taxon>
        <taxon>Thiotrichales</taxon>
        <taxon>Thiotrichaceae</taxon>
        <taxon>Thiomargarita</taxon>
    </lineage>
</organism>
<comment type="caution">
    <text evidence="2">The sequence shown here is derived from an EMBL/GenBank/DDBJ whole genome shotgun (WGS) entry which is preliminary data.</text>
</comment>